<gene>
    <name evidence="2" type="ORF">GCM10010383_33440</name>
</gene>
<dbReference type="EMBL" id="BMWC01000004">
    <property type="protein sequence ID" value="GGX00726.1"/>
    <property type="molecule type" value="Genomic_DNA"/>
</dbReference>
<protein>
    <submittedName>
        <fullName evidence="2">Uncharacterized protein</fullName>
    </submittedName>
</protein>
<organism evidence="2 3">
    <name type="scientific">Streptomyces lomondensis</name>
    <dbReference type="NCBI Taxonomy" id="68229"/>
    <lineage>
        <taxon>Bacteria</taxon>
        <taxon>Bacillati</taxon>
        <taxon>Actinomycetota</taxon>
        <taxon>Actinomycetes</taxon>
        <taxon>Kitasatosporales</taxon>
        <taxon>Streptomycetaceae</taxon>
        <taxon>Streptomyces</taxon>
    </lineage>
</organism>
<reference evidence="3" key="1">
    <citation type="journal article" date="2019" name="Int. J. Syst. Evol. Microbiol.">
        <title>The Global Catalogue of Microorganisms (GCM) 10K type strain sequencing project: providing services to taxonomists for standard genome sequencing and annotation.</title>
        <authorList>
            <consortium name="The Broad Institute Genomics Platform"/>
            <consortium name="The Broad Institute Genome Sequencing Center for Infectious Disease"/>
            <person name="Wu L."/>
            <person name="Ma J."/>
        </authorList>
    </citation>
    <scope>NUCLEOTIDE SEQUENCE [LARGE SCALE GENOMIC DNA]</scope>
    <source>
        <strain evidence="3">JCM 4866</strain>
    </source>
</reference>
<sequence>MGRLESACRGTLGERVRGVQMWDVVPLRTGRCEGASASQAPDGVGKLAPASHERTPCAP</sequence>
<evidence type="ECO:0000256" key="1">
    <source>
        <dbReference type="SAM" id="MobiDB-lite"/>
    </source>
</evidence>
<proteinExistence type="predicted"/>
<evidence type="ECO:0000313" key="2">
    <source>
        <dbReference type="EMBL" id="GGX00726.1"/>
    </source>
</evidence>
<keyword evidence="3" id="KW-1185">Reference proteome</keyword>
<feature type="region of interest" description="Disordered" evidence="1">
    <location>
        <begin position="33"/>
        <end position="59"/>
    </location>
</feature>
<dbReference type="Proteomes" id="UP000617743">
    <property type="component" value="Unassembled WGS sequence"/>
</dbReference>
<evidence type="ECO:0000313" key="3">
    <source>
        <dbReference type="Proteomes" id="UP000617743"/>
    </source>
</evidence>
<accession>A0ABQ2X5N1</accession>
<name>A0ABQ2X5N1_9ACTN</name>
<comment type="caution">
    <text evidence="2">The sequence shown here is derived from an EMBL/GenBank/DDBJ whole genome shotgun (WGS) entry which is preliminary data.</text>
</comment>